<proteinExistence type="predicted"/>
<dbReference type="OrthoDB" id="7107844at2"/>
<evidence type="ECO:0000256" key="1">
    <source>
        <dbReference type="SAM" id="Phobius"/>
    </source>
</evidence>
<dbReference type="Proteomes" id="UP000194841">
    <property type="component" value="Unassembled WGS sequence"/>
</dbReference>
<reference evidence="2 3" key="1">
    <citation type="submission" date="2017-02" db="EMBL/GenBank/DDBJ databases">
        <title>Pseudoalteromonas ulvae TC14 Genome.</title>
        <authorList>
            <person name="Molmeret M."/>
        </authorList>
    </citation>
    <scope>NUCLEOTIDE SEQUENCE [LARGE SCALE GENOMIC DNA]</scope>
    <source>
        <strain evidence="2">TC14</strain>
    </source>
</reference>
<accession>A0A244CMB4</accession>
<keyword evidence="3" id="KW-1185">Reference proteome</keyword>
<keyword evidence="1" id="KW-1133">Transmembrane helix</keyword>
<name>A0A244CMB4_PSEDV</name>
<evidence type="ECO:0000313" key="2">
    <source>
        <dbReference type="EMBL" id="OUL56750.1"/>
    </source>
</evidence>
<organism evidence="2 3">
    <name type="scientific">Pseudoalteromonas ulvae</name>
    <dbReference type="NCBI Taxonomy" id="107327"/>
    <lineage>
        <taxon>Bacteria</taxon>
        <taxon>Pseudomonadati</taxon>
        <taxon>Pseudomonadota</taxon>
        <taxon>Gammaproteobacteria</taxon>
        <taxon>Alteromonadales</taxon>
        <taxon>Pseudoalteromonadaceae</taxon>
        <taxon>Pseudoalteromonas</taxon>
    </lineage>
</organism>
<feature type="transmembrane region" description="Helical" evidence="1">
    <location>
        <begin position="174"/>
        <end position="192"/>
    </location>
</feature>
<keyword evidence="1" id="KW-0472">Membrane</keyword>
<protein>
    <submittedName>
        <fullName evidence="2">Uncharacterized protein</fullName>
    </submittedName>
</protein>
<gene>
    <name evidence="2" type="ORF">B1199_15355</name>
</gene>
<dbReference type="RefSeq" id="WP_086745004.1">
    <property type="nucleotide sequence ID" value="NZ_MWPV01000005.1"/>
</dbReference>
<evidence type="ECO:0000313" key="3">
    <source>
        <dbReference type="Proteomes" id="UP000194841"/>
    </source>
</evidence>
<comment type="caution">
    <text evidence="2">The sequence shown here is derived from an EMBL/GenBank/DDBJ whole genome shotgun (WGS) entry which is preliminary data.</text>
</comment>
<sequence>MDQSLIKNIQGRIDVLKIELIDNLDENIERMKAEHSAKGLLRSGATIKKVMEEINSLVDSYYSDILEHLKSLPLKASPILEESLNQEINEGISSILPLANDRLSALTVFVQKPELYERMLPDVEAENSKIKLRFENDLNAYLIDLLNTQEQSTRPWEDEVLKLWRFATKGKRKVLTFPLVAIFILMPALAGLSDSYSKIFTKLPAIVQQEKSVPSKSESDVFNEWIIAIGHAESEKSAKELKGNFKKAYLASGHVNYKNQPIWVNDIFHVRHPKEKGIWLVVIDAFSGESSEKQVKKGLDEMAQLAFSSRQLTNNLGHFLYGSSVIYYKKSDFIDTYGKIVGQ</sequence>
<keyword evidence="1" id="KW-0812">Transmembrane</keyword>
<dbReference type="EMBL" id="MWPV01000005">
    <property type="protein sequence ID" value="OUL56750.1"/>
    <property type="molecule type" value="Genomic_DNA"/>
</dbReference>
<dbReference type="AlphaFoldDB" id="A0A244CMB4"/>